<feature type="compositionally biased region" description="Basic and acidic residues" evidence="5">
    <location>
        <begin position="864"/>
        <end position="901"/>
    </location>
</feature>
<evidence type="ECO:0008006" key="9">
    <source>
        <dbReference type="Google" id="ProtNLM"/>
    </source>
</evidence>
<dbReference type="SUPFAM" id="SSF48113">
    <property type="entry name" value="Heme-dependent peroxidases"/>
    <property type="match status" value="1"/>
</dbReference>
<dbReference type="GO" id="GO:0004497">
    <property type="term" value="F:monooxygenase activity"/>
    <property type="evidence" value="ECO:0007669"/>
    <property type="project" value="InterPro"/>
</dbReference>
<keyword evidence="8" id="KW-1185">Reference proteome</keyword>
<dbReference type="OrthoDB" id="823504at2759"/>
<keyword evidence="6" id="KW-0812">Transmembrane</keyword>
<dbReference type="GO" id="GO:0005506">
    <property type="term" value="F:iron ion binding"/>
    <property type="evidence" value="ECO:0007669"/>
    <property type="project" value="InterPro"/>
</dbReference>
<sequence length="1366" mass="153246">MFSMKKSSVLLDPRAELLAAIRSTPVQEGEPITFLQKESKTAISLFHKSGCPQAESRLPERLPPADIVFKELLKSNTGNDGHPNGISSLAYAFLSLVNLSVGVSPHFDLYPLYGGKPSDFDKIRLKDGHGMLSPDCFFDNRLLFLPRASSVLLILFNRNHNYIARRLLLHTETPADMGVSTDGVISEALSLQDNEIFEKARHINCGHFRNILLEDIFKPLLGLPPVGHSHRLDLLSEPEPKGVNAVGEGFTSFVESTLLYDMSAIMSREDIQYFEKTLQEFFNDDPDRITTAALDDAIEDLASTMGASKRNRDCAGLQRQEGGKFLDTDLSKILHDGTESLARSTGQGIPSCQRIMQIKNIERARAARKPQACSFNEYRRFLGLKALESFQQWNSDPKVADSAEKLYHSIDNLEVYVGLEAEATDNDSGFRFGFTKTYALLVDIVSRIRSDPALTKNATENNLTKWGYADFYPIWNKKAIPEKGSFGAWLPKLLQRTLPHEYSYNNIYCLFPLSVPSREEKARGRLLKGSVFTNTVEVLSGLKLISMYDTQRPQPPKVHHLITNEGISYVFNQPKWFPTLYGDKLDVLTDGYGHDQDQLMTLHALIPDSGALTRYAEQLANMADEYIYEDPKITPSDGELDDIAQLDVSKDLINAVCTRWVSETLLDYPLKRQFGRQAKDRVRLLDYFLDDFKWIMELIINLIVQRFGLNDEKKETILKVLRAAGDIVHRILPLLLQEPEVRPEELVEQHEKLATLYQFVFQDIGSEDAWGCHQKALKTSSALSKHILDKLPPPSRISKQFFLIDIIKDFGSFTTRILKELTIGTSLPEQTAQTFLDRAVNANRSIPPHRDDQKQTARPSSLSHDQDIKTTGDTATKEVAIKQRDPKKKEDDKKEIAAKKEKEANHRVVANVLGLAVVASVKYSKVCTQAVDFYLQDKYVEECRKIVEFSNIRTKESKAELMGYIREAYRLSHPLGLWQNAAETTIIQQGSGLPDIRVNQGDKIYANFSKALTNPSDFKDPMKVDPKRQTKGMYGLGLHKCPGSSFVDETMPEIFAAIFRLKNIRRAPGIHGSLVRFNNDSGPLDTSSILFLNAEKKLNPYPMTLNLVYNRLKNAPIQHSKAKASKEDWDKVDREPLPAVRTKVNWVSGVIVSVLLLFLYLIFIMCRTAVLHALTSFWSLTHPDLLSTLPGACLASTASVLPSVSSTIASQSPPALPHSPLPTTAPGLKCLEPTKPIHGWTIHTMEVGLDGNLIPLEYTLDHARAHTAHTLSTLDVDAKDLRMVFYVDNELVGQSGEVSLNKSETCGEVSECLGKGFSGGRIVVPKGKHTVRIEGKTIEEPGLDGRLDWGEEKWRRLLWSRDSCAE</sequence>
<dbReference type="Proteomes" id="UP000027222">
    <property type="component" value="Unassembled WGS sequence"/>
</dbReference>
<feature type="transmembrane region" description="Helical" evidence="6">
    <location>
        <begin position="1146"/>
        <end position="1166"/>
    </location>
</feature>
<dbReference type="InterPro" id="IPR037120">
    <property type="entry name" value="Haem_peroxidase_sf_animal"/>
</dbReference>
<evidence type="ECO:0000256" key="5">
    <source>
        <dbReference type="SAM" id="MobiDB-lite"/>
    </source>
</evidence>
<organism evidence="7 8">
    <name type="scientific">Galerina marginata (strain CBS 339.88)</name>
    <dbReference type="NCBI Taxonomy" id="685588"/>
    <lineage>
        <taxon>Eukaryota</taxon>
        <taxon>Fungi</taxon>
        <taxon>Dikarya</taxon>
        <taxon>Basidiomycota</taxon>
        <taxon>Agaricomycotina</taxon>
        <taxon>Agaricomycetes</taxon>
        <taxon>Agaricomycetidae</taxon>
        <taxon>Agaricales</taxon>
        <taxon>Agaricineae</taxon>
        <taxon>Strophariaceae</taxon>
        <taxon>Galerina</taxon>
    </lineage>
</organism>
<dbReference type="PANTHER" id="PTHR11903">
    <property type="entry name" value="PROSTAGLANDIN G/H SYNTHASE"/>
    <property type="match status" value="1"/>
</dbReference>
<dbReference type="PROSITE" id="PS50292">
    <property type="entry name" value="PEROXIDASE_3"/>
    <property type="match status" value="1"/>
</dbReference>
<gene>
    <name evidence="7" type="ORF">GALMADRAFT_144994</name>
</gene>
<dbReference type="GO" id="GO:0020037">
    <property type="term" value="F:heme binding"/>
    <property type="evidence" value="ECO:0007669"/>
    <property type="project" value="InterPro"/>
</dbReference>
<name>A0A067ST87_GALM3</name>
<keyword evidence="4" id="KW-0408">Iron</keyword>
<keyword evidence="2" id="KW-0223">Dioxygenase</keyword>
<dbReference type="GO" id="GO:0004601">
    <property type="term" value="F:peroxidase activity"/>
    <property type="evidence" value="ECO:0007669"/>
    <property type="project" value="InterPro"/>
</dbReference>
<keyword evidence="1" id="KW-0479">Metal-binding</keyword>
<dbReference type="HOGENOM" id="CLU_002329_0_1_1"/>
<evidence type="ECO:0000256" key="2">
    <source>
        <dbReference type="ARBA" id="ARBA00022964"/>
    </source>
</evidence>
<accession>A0A067ST87</accession>
<dbReference type="InterPro" id="IPR050783">
    <property type="entry name" value="Oxylipin_biosynth_metab"/>
</dbReference>
<evidence type="ECO:0000256" key="1">
    <source>
        <dbReference type="ARBA" id="ARBA00022723"/>
    </source>
</evidence>
<reference evidence="8" key="1">
    <citation type="journal article" date="2014" name="Proc. Natl. Acad. Sci. U.S.A.">
        <title>Extensive sampling of basidiomycete genomes demonstrates inadequacy of the white-rot/brown-rot paradigm for wood decay fungi.</title>
        <authorList>
            <person name="Riley R."/>
            <person name="Salamov A.A."/>
            <person name="Brown D.W."/>
            <person name="Nagy L.G."/>
            <person name="Floudas D."/>
            <person name="Held B.W."/>
            <person name="Levasseur A."/>
            <person name="Lombard V."/>
            <person name="Morin E."/>
            <person name="Otillar R."/>
            <person name="Lindquist E.A."/>
            <person name="Sun H."/>
            <person name="LaButti K.M."/>
            <person name="Schmutz J."/>
            <person name="Jabbour D."/>
            <person name="Luo H."/>
            <person name="Baker S.E."/>
            <person name="Pisabarro A.G."/>
            <person name="Walton J.D."/>
            <person name="Blanchette R.A."/>
            <person name="Henrissat B."/>
            <person name="Martin F."/>
            <person name="Cullen D."/>
            <person name="Hibbett D.S."/>
            <person name="Grigoriev I.V."/>
        </authorList>
    </citation>
    <scope>NUCLEOTIDE SEQUENCE [LARGE SCALE GENOMIC DNA]</scope>
    <source>
        <strain evidence="8">CBS 339.88</strain>
    </source>
</reference>
<dbReference type="InterPro" id="IPR036396">
    <property type="entry name" value="Cyt_P450_sf"/>
</dbReference>
<feature type="region of interest" description="Disordered" evidence="5">
    <location>
        <begin position="844"/>
        <end position="901"/>
    </location>
</feature>
<evidence type="ECO:0000256" key="6">
    <source>
        <dbReference type="SAM" id="Phobius"/>
    </source>
</evidence>
<dbReference type="Gene3D" id="1.10.640.10">
    <property type="entry name" value="Haem peroxidase domain superfamily, animal type"/>
    <property type="match status" value="1"/>
</dbReference>
<dbReference type="STRING" id="685588.A0A067ST87"/>
<protein>
    <recommendedName>
        <fullName evidence="9">Heme peroxidase</fullName>
    </recommendedName>
</protein>
<dbReference type="Gene3D" id="1.10.630.10">
    <property type="entry name" value="Cytochrome P450"/>
    <property type="match status" value="1"/>
</dbReference>
<proteinExistence type="predicted"/>
<evidence type="ECO:0000256" key="3">
    <source>
        <dbReference type="ARBA" id="ARBA00023002"/>
    </source>
</evidence>
<dbReference type="GO" id="GO:0006979">
    <property type="term" value="P:response to oxidative stress"/>
    <property type="evidence" value="ECO:0007669"/>
    <property type="project" value="InterPro"/>
</dbReference>
<dbReference type="InterPro" id="IPR010255">
    <property type="entry name" value="Haem_peroxidase_sf"/>
</dbReference>
<keyword evidence="3" id="KW-0560">Oxidoreductase</keyword>
<keyword evidence="6" id="KW-0472">Membrane</keyword>
<dbReference type="PANTHER" id="PTHR11903:SF37">
    <property type="entry name" value="PSI-PRODUCING OXYGENASE A"/>
    <property type="match status" value="1"/>
</dbReference>
<dbReference type="InterPro" id="IPR019791">
    <property type="entry name" value="Haem_peroxidase_animal"/>
</dbReference>
<dbReference type="EMBL" id="KL142399">
    <property type="protein sequence ID" value="KDR69938.1"/>
    <property type="molecule type" value="Genomic_DNA"/>
</dbReference>
<evidence type="ECO:0000313" key="7">
    <source>
        <dbReference type="EMBL" id="KDR69938.1"/>
    </source>
</evidence>
<keyword evidence="6" id="KW-1133">Transmembrane helix</keyword>
<dbReference type="GO" id="GO:0016705">
    <property type="term" value="F:oxidoreductase activity, acting on paired donors, with incorporation or reduction of molecular oxygen"/>
    <property type="evidence" value="ECO:0007669"/>
    <property type="project" value="InterPro"/>
</dbReference>
<dbReference type="SUPFAM" id="SSF48264">
    <property type="entry name" value="Cytochrome P450"/>
    <property type="match status" value="1"/>
</dbReference>
<evidence type="ECO:0000256" key="4">
    <source>
        <dbReference type="ARBA" id="ARBA00023004"/>
    </source>
</evidence>
<dbReference type="GO" id="GO:0051213">
    <property type="term" value="F:dioxygenase activity"/>
    <property type="evidence" value="ECO:0007669"/>
    <property type="project" value="UniProtKB-KW"/>
</dbReference>
<dbReference type="Pfam" id="PF03098">
    <property type="entry name" value="An_peroxidase"/>
    <property type="match status" value="1"/>
</dbReference>
<dbReference type="GO" id="GO:0006631">
    <property type="term" value="P:fatty acid metabolic process"/>
    <property type="evidence" value="ECO:0007669"/>
    <property type="project" value="UniProtKB-ARBA"/>
</dbReference>
<evidence type="ECO:0000313" key="8">
    <source>
        <dbReference type="Proteomes" id="UP000027222"/>
    </source>
</evidence>